<proteinExistence type="predicted"/>
<comment type="caution">
    <text evidence="3">The sequence shown here is derived from an EMBL/GenBank/DDBJ whole genome shotgun (WGS) entry which is preliminary data.</text>
</comment>
<keyword evidence="2" id="KW-1133">Transmembrane helix</keyword>
<dbReference type="Proteomes" id="UP001160130">
    <property type="component" value="Unassembled WGS sequence"/>
</dbReference>
<protein>
    <submittedName>
        <fullName evidence="3">Uncharacterized protein</fullName>
    </submittedName>
</protein>
<evidence type="ECO:0000313" key="3">
    <source>
        <dbReference type="EMBL" id="MDH6194592.1"/>
    </source>
</evidence>
<gene>
    <name evidence="3" type="ORF">M2272_001221</name>
</gene>
<reference evidence="3 4" key="1">
    <citation type="submission" date="2023-04" db="EMBL/GenBank/DDBJ databases">
        <title>Forest soil microbial communities from Buena Vista Peninsula, Colon Province, Panama.</title>
        <authorList>
            <person name="Bouskill N."/>
        </authorList>
    </citation>
    <scope>NUCLEOTIDE SEQUENCE [LARGE SCALE GENOMIC DNA]</scope>
    <source>
        <strain evidence="3 4">AC80</strain>
    </source>
</reference>
<accession>A0ABT6KV72</accession>
<evidence type="ECO:0000313" key="4">
    <source>
        <dbReference type="Proteomes" id="UP001160130"/>
    </source>
</evidence>
<keyword evidence="2" id="KW-0472">Membrane</keyword>
<feature type="region of interest" description="Disordered" evidence="1">
    <location>
        <begin position="212"/>
        <end position="241"/>
    </location>
</feature>
<sequence>MNGDVDEWLGDLWKFPFPVDVYGTANGWAGALLTGISFLLAANVYRKNRQDKRIEQASKVLFTWAASLDFETDGVVHLKGDVYNHSDTLITDVAVVAYLTREAMKKGSKRLDRFMNPLMGLIYYHSAQPDEHMNSVVMPDVKAPFEFDLNPPYFGKVRLEQMRIELHFIDGNSVAWTRQRTGIPIEHNYQGRLKRWSIGGIKQWRILKGKTKSNWKKLQPTKKGLPPKETRDPSQGEASPY</sequence>
<feature type="transmembrane region" description="Helical" evidence="2">
    <location>
        <begin position="25"/>
        <end position="45"/>
    </location>
</feature>
<dbReference type="EMBL" id="JARXVE010000002">
    <property type="protein sequence ID" value="MDH6194592.1"/>
    <property type="molecule type" value="Genomic_DNA"/>
</dbReference>
<organism evidence="3 4">
    <name type="scientific">Mycolicibacterium frederiksbergense</name>
    <dbReference type="NCBI Taxonomy" id="117567"/>
    <lineage>
        <taxon>Bacteria</taxon>
        <taxon>Bacillati</taxon>
        <taxon>Actinomycetota</taxon>
        <taxon>Actinomycetes</taxon>
        <taxon>Mycobacteriales</taxon>
        <taxon>Mycobacteriaceae</taxon>
        <taxon>Mycolicibacterium</taxon>
    </lineage>
</organism>
<evidence type="ECO:0000256" key="2">
    <source>
        <dbReference type="SAM" id="Phobius"/>
    </source>
</evidence>
<name>A0ABT6KV72_9MYCO</name>
<evidence type="ECO:0000256" key="1">
    <source>
        <dbReference type="SAM" id="MobiDB-lite"/>
    </source>
</evidence>
<keyword evidence="2" id="KW-0812">Transmembrane</keyword>
<keyword evidence="4" id="KW-1185">Reference proteome</keyword>